<dbReference type="Proteomes" id="UP000177912">
    <property type="component" value="Unassembled WGS sequence"/>
</dbReference>
<evidence type="ECO:0000313" key="2">
    <source>
        <dbReference type="Proteomes" id="UP000177912"/>
    </source>
</evidence>
<accession>A0A1F5NR49</accession>
<protein>
    <submittedName>
        <fullName evidence="1">Uncharacterized protein</fullName>
    </submittedName>
</protein>
<dbReference type="AlphaFoldDB" id="A0A1F5NR49"/>
<organism evidence="1 2">
    <name type="scientific">Candidatus Doudnabacteria bacterium RIFCSPHIGHO2_01_FULL_43_23</name>
    <dbReference type="NCBI Taxonomy" id="1817822"/>
    <lineage>
        <taxon>Bacteria</taxon>
        <taxon>Candidatus Doudnaibacteriota</taxon>
    </lineage>
</organism>
<gene>
    <name evidence="1" type="ORF">A2826_00630</name>
</gene>
<reference evidence="1 2" key="1">
    <citation type="journal article" date="2016" name="Nat. Commun.">
        <title>Thousands of microbial genomes shed light on interconnected biogeochemical processes in an aquifer system.</title>
        <authorList>
            <person name="Anantharaman K."/>
            <person name="Brown C.T."/>
            <person name="Hug L.A."/>
            <person name="Sharon I."/>
            <person name="Castelle C.J."/>
            <person name="Probst A.J."/>
            <person name="Thomas B.C."/>
            <person name="Singh A."/>
            <person name="Wilkins M.J."/>
            <person name="Karaoz U."/>
            <person name="Brodie E.L."/>
            <person name="Williams K.H."/>
            <person name="Hubbard S.S."/>
            <person name="Banfield J.F."/>
        </authorList>
    </citation>
    <scope>NUCLEOTIDE SEQUENCE [LARGE SCALE GENOMIC DNA]</scope>
</reference>
<sequence>MLARDFYLKNKEVGMLPKGNDRVVSFCQGLAIGYSHVFAALDTRVGNLGDVHIINIEDALYPALGGKNGRVSPEIDSCIVRVVTYRKR</sequence>
<evidence type="ECO:0000313" key="1">
    <source>
        <dbReference type="EMBL" id="OGE80093.1"/>
    </source>
</evidence>
<proteinExistence type="predicted"/>
<name>A0A1F5NR49_9BACT</name>
<comment type="caution">
    <text evidence="1">The sequence shown here is derived from an EMBL/GenBank/DDBJ whole genome shotgun (WGS) entry which is preliminary data.</text>
</comment>
<dbReference type="EMBL" id="MFEI01000041">
    <property type="protein sequence ID" value="OGE80093.1"/>
    <property type="molecule type" value="Genomic_DNA"/>
</dbReference>